<proteinExistence type="inferred from homology"/>
<dbReference type="InterPro" id="IPR015946">
    <property type="entry name" value="KH_dom-like_a/b"/>
</dbReference>
<evidence type="ECO:0000256" key="1">
    <source>
        <dbReference type="ARBA" id="ARBA00007378"/>
    </source>
</evidence>
<evidence type="ECO:0000313" key="3">
    <source>
        <dbReference type="Proteomes" id="UP001164714"/>
    </source>
</evidence>
<sequence length="148" mass="16328">MSDYQKIYETEATNTGGRDGFSYLEDGSYEVKITTPKEMGGSGAGQNPEQLFALGYSACFHGALEIVKGQHKVREDSQVTNIVRLYKKPDAVDFQLAVEITVAIRDLDTLEVQKLADEAHKVCPYSKAVSDSIEVTVRAVNYDASKEK</sequence>
<dbReference type="AlphaFoldDB" id="A0AA47G7M8"/>
<dbReference type="SUPFAM" id="SSF82784">
    <property type="entry name" value="OsmC-like"/>
    <property type="match status" value="1"/>
</dbReference>
<dbReference type="RefSeq" id="WP_003141889.1">
    <property type="nucleotide sequence ID" value="NZ_CP114063.1"/>
</dbReference>
<dbReference type="Pfam" id="PF02566">
    <property type="entry name" value="OsmC"/>
    <property type="match status" value="1"/>
</dbReference>
<dbReference type="InterPro" id="IPR003718">
    <property type="entry name" value="OsmC/Ohr_fam"/>
</dbReference>
<dbReference type="EMBL" id="CP114063">
    <property type="protein sequence ID" value="WAT23820.1"/>
    <property type="molecule type" value="Genomic_DNA"/>
</dbReference>
<dbReference type="Gene3D" id="3.30.300.20">
    <property type="match status" value="1"/>
</dbReference>
<dbReference type="InterPro" id="IPR019953">
    <property type="entry name" value="OHR"/>
</dbReference>
<dbReference type="Proteomes" id="UP001164714">
    <property type="component" value="Chromosome"/>
</dbReference>
<dbReference type="PANTHER" id="PTHR33797:SF2">
    <property type="entry name" value="ORGANIC HYDROPEROXIDE RESISTANCE PROTEIN-LIKE"/>
    <property type="match status" value="1"/>
</dbReference>
<dbReference type="GO" id="GO:0006979">
    <property type="term" value="P:response to oxidative stress"/>
    <property type="evidence" value="ECO:0007669"/>
    <property type="project" value="InterPro"/>
</dbReference>
<comment type="similarity">
    <text evidence="1">Belongs to the OsmC/Ohr family.</text>
</comment>
<dbReference type="InterPro" id="IPR036102">
    <property type="entry name" value="OsmC/Ohrsf"/>
</dbReference>
<dbReference type="PANTHER" id="PTHR33797">
    <property type="entry name" value="ORGANIC HYDROPEROXIDE RESISTANCE PROTEIN-LIKE"/>
    <property type="match status" value="1"/>
</dbReference>
<protein>
    <submittedName>
        <fullName evidence="2">Organic hydroperoxide resistance protein</fullName>
    </submittedName>
</protein>
<dbReference type="Gene3D" id="2.20.25.10">
    <property type="match status" value="1"/>
</dbReference>
<reference evidence="2" key="1">
    <citation type="submission" date="2022-12" db="EMBL/GenBank/DDBJ databases">
        <title>Whole genome sequence analysis of a duck derived balloon bacteium Aerococcus urinaeequi henan2020.</title>
        <authorList>
            <person name="Zhang H."/>
            <person name="Qiao H.X."/>
            <person name="Bian C.Z."/>
            <person name="Shu J.C."/>
        </authorList>
    </citation>
    <scope>NUCLEOTIDE SEQUENCE</scope>
    <source>
        <strain evidence="2">2020-HN-1</strain>
    </source>
</reference>
<dbReference type="NCBIfam" id="TIGR03561">
    <property type="entry name" value="organ_hyd_perox"/>
    <property type="match status" value="1"/>
</dbReference>
<accession>A0AA47G7M8</accession>
<name>A0AA47G7M8_9LACT</name>
<dbReference type="GeneID" id="32030540"/>
<organism evidence="2 3">
    <name type="scientific">Aerococcus urinaeequi</name>
    <dbReference type="NCBI Taxonomy" id="51665"/>
    <lineage>
        <taxon>Bacteria</taxon>
        <taxon>Bacillati</taxon>
        <taxon>Bacillota</taxon>
        <taxon>Bacilli</taxon>
        <taxon>Lactobacillales</taxon>
        <taxon>Aerococcaceae</taxon>
        <taxon>Aerococcus</taxon>
    </lineage>
</organism>
<gene>
    <name evidence="2" type="ORF">OZ415_06010</name>
</gene>
<evidence type="ECO:0000313" key="2">
    <source>
        <dbReference type="EMBL" id="WAT23820.1"/>
    </source>
</evidence>